<dbReference type="Proteomes" id="UP000184404">
    <property type="component" value="Unassembled WGS sequence"/>
</dbReference>
<keyword evidence="9" id="KW-0460">Magnesium</keyword>
<organism evidence="14 15">
    <name type="scientific">Schwartzia succinivorans DSM 10502</name>
    <dbReference type="NCBI Taxonomy" id="1123243"/>
    <lineage>
        <taxon>Bacteria</taxon>
        <taxon>Bacillati</taxon>
        <taxon>Bacillota</taxon>
        <taxon>Negativicutes</taxon>
        <taxon>Selenomonadales</taxon>
        <taxon>Selenomonadaceae</taxon>
        <taxon>Schwartzia</taxon>
    </lineage>
</organism>
<comment type="similarity">
    <text evidence="11">Belongs to the ribonuclease M5 family.</text>
</comment>
<dbReference type="InterPro" id="IPR004466">
    <property type="entry name" value="RNase_M5"/>
</dbReference>
<evidence type="ECO:0000256" key="5">
    <source>
        <dbReference type="ARBA" id="ARBA00022723"/>
    </source>
</evidence>
<dbReference type="InterPro" id="IPR034141">
    <property type="entry name" value="TOPRIM_RNase_M5-like"/>
</dbReference>
<evidence type="ECO:0000259" key="13">
    <source>
        <dbReference type="PROSITE" id="PS50880"/>
    </source>
</evidence>
<dbReference type="EC" id="3.1.26.8" evidence="11 12"/>
<keyword evidence="5" id="KW-0479">Metal-binding</keyword>
<dbReference type="Gene3D" id="3.40.1360.10">
    <property type="match status" value="1"/>
</dbReference>
<dbReference type="HAMAP" id="MF_01469">
    <property type="entry name" value="RNase_M5"/>
    <property type="match status" value="1"/>
</dbReference>
<keyword evidence="1 11" id="KW-0963">Cytoplasm</keyword>
<dbReference type="AlphaFoldDB" id="A0A1M4SUG8"/>
<keyword evidence="6 11" id="KW-0699">rRNA-binding</keyword>
<evidence type="ECO:0000256" key="2">
    <source>
        <dbReference type="ARBA" id="ARBA00022517"/>
    </source>
</evidence>
<gene>
    <name evidence="11" type="primary">rnmV</name>
    <name evidence="14" type="ORF">SAMN02745190_00254</name>
</gene>
<dbReference type="EMBL" id="FQUG01000002">
    <property type="protein sequence ID" value="SHE35846.1"/>
    <property type="molecule type" value="Genomic_DNA"/>
</dbReference>
<proteinExistence type="inferred from homology"/>
<dbReference type="InterPro" id="IPR006171">
    <property type="entry name" value="TOPRIM_dom"/>
</dbReference>
<keyword evidence="15" id="KW-1185">Reference proteome</keyword>
<feature type="domain" description="Toprim" evidence="13">
    <location>
        <begin position="3"/>
        <end position="86"/>
    </location>
</feature>
<dbReference type="OrthoDB" id="9791329at2"/>
<keyword evidence="4 11" id="KW-0540">Nuclease</keyword>
<evidence type="ECO:0000256" key="7">
    <source>
        <dbReference type="ARBA" id="ARBA00022759"/>
    </source>
</evidence>
<evidence type="ECO:0000256" key="1">
    <source>
        <dbReference type="ARBA" id="ARBA00022490"/>
    </source>
</evidence>
<name>A0A1M4SUG8_9FIRM</name>
<dbReference type="InterPro" id="IPR025156">
    <property type="entry name" value="RNase_M5_C"/>
</dbReference>
<dbReference type="PANTHER" id="PTHR39156">
    <property type="entry name" value="RIBONUCLEASE M5"/>
    <property type="match status" value="1"/>
</dbReference>
<dbReference type="PROSITE" id="PS50880">
    <property type="entry name" value="TOPRIM"/>
    <property type="match status" value="1"/>
</dbReference>
<comment type="catalytic activity">
    <reaction evidence="11">
        <text>Endonucleolytic cleavage of RNA, removing 21 and 42 nucleotides, respectively, from the 5'- and 3'-termini of a 5S-rRNA precursor.</text>
        <dbReference type="EC" id="3.1.26.8"/>
    </reaction>
</comment>
<evidence type="ECO:0000256" key="6">
    <source>
        <dbReference type="ARBA" id="ARBA00022730"/>
    </source>
</evidence>
<evidence type="ECO:0000256" key="12">
    <source>
        <dbReference type="NCBIfam" id="TIGR00334"/>
    </source>
</evidence>
<reference evidence="14 15" key="1">
    <citation type="submission" date="2016-11" db="EMBL/GenBank/DDBJ databases">
        <authorList>
            <person name="Jaros S."/>
            <person name="Januszkiewicz K."/>
            <person name="Wedrychowicz H."/>
        </authorList>
    </citation>
    <scope>NUCLEOTIDE SEQUENCE [LARGE SCALE GENOMIC DNA]</scope>
    <source>
        <strain evidence="14 15">DSM 10502</strain>
    </source>
</reference>
<dbReference type="GO" id="GO:0046872">
    <property type="term" value="F:metal ion binding"/>
    <property type="evidence" value="ECO:0007669"/>
    <property type="project" value="UniProtKB-KW"/>
</dbReference>
<dbReference type="SUPFAM" id="SSF110455">
    <property type="entry name" value="Toprim domain"/>
    <property type="match status" value="1"/>
</dbReference>
<evidence type="ECO:0000256" key="4">
    <source>
        <dbReference type="ARBA" id="ARBA00022722"/>
    </source>
</evidence>
<evidence type="ECO:0000256" key="11">
    <source>
        <dbReference type="HAMAP-Rule" id="MF_01469"/>
    </source>
</evidence>
<dbReference type="PANTHER" id="PTHR39156:SF1">
    <property type="entry name" value="RIBONUCLEASE M5"/>
    <property type="match status" value="1"/>
</dbReference>
<comment type="function">
    <text evidence="11">Required for correct processing of both the 5' and 3' ends of 5S rRNA precursor. Cleaves both sides of a double-stranded region yielding mature 5S rRNA in one step.</text>
</comment>
<dbReference type="Pfam" id="PF01751">
    <property type="entry name" value="Toprim"/>
    <property type="match status" value="1"/>
</dbReference>
<evidence type="ECO:0000256" key="10">
    <source>
        <dbReference type="ARBA" id="ARBA00022884"/>
    </source>
</evidence>
<comment type="subcellular location">
    <subcellularLocation>
        <location evidence="11">Cytoplasm</location>
    </subcellularLocation>
</comment>
<dbReference type="NCBIfam" id="TIGR00334">
    <property type="entry name" value="5S_RNA_mat_M5"/>
    <property type="match status" value="1"/>
</dbReference>
<dbReference type="GO" id="GO:0043822">
    <property type="term" value="F:ribonuclease M5 activity"/>
    <property type="evidence" value="ECO:0007669"/>
    <property type="project" value="UniProtKB-UniRule"/>
</dbReference>
<keyword evidence="3 11" id="KW-0698">rRNA processing</keyword>
<dbReference type="SMART" id="SM00493">
    <property type="entry name" value="TOPRIM"/>
    <property type="match status" value="1"/>
</dbReference>
<protein>
    <recommendedName>
        <fullName evidence="11 12">Ribonuclease M5</fullName>
        <ecNumber evidence="11 12">3.1.26.8</ecNumber>
    </recommendedName>
    <alternativeName>
        <fullName evidence="11">RNase M5</fullName>
    </alternativeName>
    <alternativeName>
        <fullName evidence="11">Ribosomal RNA terminal maturase M5</fullName>
    </alternativeName>
</protein>
<keyword evidence="10 11" id="KW-0694">RNA-binding</keyword>
<evidence type="ECO:0000256" key="9">
    <source>
        <dbReference type="ARBA" id="ARBA00022842"/>
    </source>
</evidence>
<evidence type="ECO:0000313" key="15">
    <source>
        <dbReference type="Proteomes" id="UP000184404"/>
    </source>
</evidence>
<evidence type="ECO:0000256" key="8">
    <source>
        <dbReference type="ARBA" id="ARBA00022801"/>
    </source>
</evidence>
<evidence type="ECO:0000256" key="3">
    <source>
        <dbReference type="ARBA" id="ARBA00022552"/>
    </source>
</evidence>
<dbReference type="GO" id="GO:0006364">
    <property type="term" value="P:rRNA processing"/>
    <property type="evidence" value="ECO:0007669"/>
    <property type="project" value="UniProtKB-UniRule"/>
</dbReference>
<dbReference type="Pfam" id="PF13331">
    <property type="entry name" value="DUF4093"/>
    <property type="match status" value="1"/>
</dbReference>
<keyword evidence="7 11" id="KW-0255">Endonuclease</keyword>
<accession>A0A1M4SUG8</accession>
<sequence>MIKEVLVVEGKMDVVAIDKAVEADCITTGGFTLSKRSLNDIAEAYKKRGIIILTDPDGAGERIRRFLSKRFPEAKHAFIPREEATAHDDVGVEQASPESIRKALEKVHTLQWNPTEIFTMTELIVNRLSGGAEASDRRAKLGAALGIGWANAKTFLKRLNHYGVTREEFEAAVAALDKGGDVE</sequence>
<keyword evidence="8 11" id="KW-0378">Hydrolase</keyword>
<dbReference type="STRING" id="1123243.SAMN02745190_00254"/>
<dbReference type="GO" id="GO:0005737">
    <property type="term" value="C:cytoplasm"/>
    <property type="evidence" value="ECO:0007669"/>
    <property type="project" value="UniProtKB-SubCell"/>
</dbReference>
<dbReference type="CDD" id="cd01027">
    <property type="entry name" value="TOPRIM_RNase_M5_like"/>
    <property type="match status" value="1"/>
</dbReference>
<keyword evidence="2 11" id="KW-0690">Ribosome biogenesis</keyword>
<dbReference type="GO" id="GO:0019843">
    <property type="term" value="F:rRNA binding"/>
    <property type="evidence" value="ECO:0007669"/>
    <property type="project" value="UniProtKB-KW"/>
</dbReference>
<evidence type="ECO:0000313" key="14">
    <source>
        <dbReference type="EMBL" id="SHE35846.1"/>
    </source>
</evidence>
<dbReference type="RefSeq" id="WP_072934372.1">
    <property type="nucleotide sequence ID" value="NZ_FQUG01000002.1"/>
</dbReference>